<protein>
    <submittedName>
        <fullName evidence="3">Uncharacterized protein</fullName>
    </submittedName>
</protein>
<feature type="signal peptide" evidence="2">
    <location>
        <begin position="1"/>
        <end position="31"/>
    </location>
</feature>
<keyword evidence="2" id="KW-0732">Signal</keyword>
<keyword evidence="1" id="KW-1133">Transmembrane helix</keyword>
<dbReference type="RefSeq" id="WP_221421638.1">
    <property type="nucleotide sequence ID" value="NZ_CP081297.1"/>
</dbReference>
<keyword evidence="1" id="KW-0472">Membrane</keyword>
<reference evidence="3 4" key="1">
    <citation type="submission" date="2021-08" db="EMBL/GenBank/DDBJ databases">
        <title>Comparative Genomics Analysis of the Genus Qipengyuania Reveals Extensive Genetic Diversity and Metabolic Versatility, Including the Description of Fifteen Novel Species.</title>
        <authorList>
            <person name="Liu Y."/>
        </authorList>
    </citation>
    <scope>NUCLEOTIDE SEQUENCE [LARGE SCALE GENOMIC DNA]</scope>
    <source>
        <strain evidence="3 4">1XM2-8</strain>
    </source>
</reference>
<feature type="chain" id="PRO_5047074443" evidence="2">
    <location>
        <begin position="32"/>
        <end position="192"/>
    </location>
</feature>
<sequence>MTNFKKTFAKGGIATAAVGAMALASATPVQARDRGDDGISVGDVIAGAVIIGGIAAVASAASKDRDHYRGSRYYRDGRYYSDGRDYRRQAYRSRGNPRAAVEKCVNAARQDARRSGYRFAEVTDIRDVKDTRYGWKVKGRMVVDGQRGYNRYDRYDRRDYRRYGNEDHGKFSCYIERGRVTQVDFSGIRGLR</sequence>
<keyword evidence="1" id="KW-0812">Transmembrane</keyword>
<dbReference type="Proteomes" id="UP000824280">
    <property type="component" value="Chromosome"/>
</dbReference>
<dbReference type="EMBL" id="CP081297">
    <property type="protein sequence ID" value="QZD86087.1"/>
    <property type="molecule type" value="Genomic_DNA"/>
</dbReference>
<accession>A0ABX8ZAT8</accession>
<keyword evidence="4" id="KW-1185">Reference proteome</keyword>
<name>A0ABX8ZAT8_9SPHN</name>
<evidence type="ECO:0000256" key="2">
    <source>
        <dbReference type="SAM" id="SignalP"/>
    </source>
</evidence>
<evidence type="ECO:0000256" key="1">
    <source>
        <dbReference type="SAM" id="Phobius"/>
    </source>
</evidence>
<evidence type="ECO:0000313" key="3">
    <source>
        <dbReference type="EMBL" id="QZD86087.1"/>
    </source>
</evidence>
<gene>
    <name evidence="3" type="ORF">K3166_07290</name>
</gene>
<evidence type="ECO:0000313" key="4">
    <source>
        <dbReference type="Proteomes" id="UP000824280"/>
    </source>
</evidence>
<proteinExistence type="predicted"/>
<organism evidence="3 4">
    <name type="scientific">Qipengyuania psychrotolerans</name>
    <dbReference type="NCBI Taxonomy" id="2867238"/>
    <lineage>
        <taxon>Bacteria</taxon>
        <taxon>Pseudomonadati</taxon>
        <taxon>Pseudomonadota</taxon>
        <taxon>Alphaproteobacteria</taxon>
        <taxon>Sphingomonadales</taxon>
        <taxon>Erythrobacteraceae</taxon>
        <taxon>Qipengyuania</taxon>
    </lineage>
</organism>
<feature type="transmembrane region" description="Helical" evidence="1">
    <location>
        <begin position="41"/>
        <end position="62"/>
    </location>
</feature>